<reference evidence="1" key="2">
    <citation type="journal article" date="2015" name="Fish Shellfish Immunol.">
        <title>Early steps in the European eel (Anguilla anguilla)-Vibrio vulnificus interaction in the gills: Role of the RtxA13 toxin.</title>
        <authorList>
            <person name="Callol A."/>
            <person name="Pajuelo D."/>
            <person name="Ebbesson L."/>
            <person name="Teles M."/>
            <person name="MacKenzie S."/>
            <person name="Amaro C."/>
        </authorList>
    </citation>
    <scope>NUCLEOTIDE SEQUENCE</scope>
</reference>
<evidence type="ECO:0000313" key="1">
    <source>
        <dbReference type="EMBL" id="JAH79803.1"/>
    </source>
</evidence>
<reference evidence="1" key="1">
    <citation type="submission" date="2014-11" db="EMBL/GenBank/DDBJ databases">
        <authorList>
            <person name="Amaro Gonzalez C."/>
        </authorList>
    </citation>
    <scope>NUCLEOTIDE SEQUENCE</scope>
</reference>
<dbReference type="EMBL" id="GBXM01028774">
    <property type="protein sequence ID" value="JAH79803.1"/>
    <property type="molecule type" value="Transcribed_RNA"/>
</dbReference>
<accession>A0A0E9VRB7</accession>
<name>A0A0E9VRB7_ANGAN</name>
<dbReference type="AlphaFoldDB" id="A0A0E9VRB7"/>
<organism evidence="1">
    <name type="scientific">Anguilla anguilla</name>
    <name type="common">European freshwater eel</name>
    <name type="synonym">Muraena anguilla</name>
    <dbReference type="NCBI Taxonomy" id="7936"/>
    <lineage>
        <taxon>Eukaryota</taxon>
        <taxon>Metazoa</taxon>
        <taxon>Chordata</taxon>
        <taxon>Craniata</taxon>
        <taxon>Vertebrata</taxon>
        <taxon>Euteleostomi</taxon>
        <taxon>Actinopterygii</taxon>
        <taxon>Neopterygii</taxon>
        <taxon>Teleostei</taxon>
        <taxon>Anguilliformes</taxon>
        <taxon>Anguillidae</taxon>
        <taxon>Anguilla</taxon>
    </lineage>
</organism>
<sequence>MRQHGQTYRMIFFSCSTNSTQLKRINVSNSTENARKSFFRLNSNNNKQVGYHVN</sequence>
<proteinExistence type="predicted"/>
<protein>
    <submittedName>
        <fullName evidence="1">Uncharacterized protein</fullName>
    </submittedName>
</protein>